<gene>
    <name evidence="19" type="ORF">JOB18_043190</name>
</gene>
<dbReference type="EC" id="1.18.1.6" evidence="5"/>
<organism evidence="19 20">
    <name type="scientific">Solea senegalensis</name>
    <name type="common">Senegalese sole</name>
    <dbReference type="NCBI Taxonomy" id="28829"/>
    <lineage>
        <taxon>Eukaryota</taxon>
        <taxon>Metazoa</taxon>
        <taxon>Chordata</taxon>
        <taxon>Craniata</taxon>
        <taxon>Vertebrata</taxon>
        <taxon>Euteleostomi</taxon>
        <taxon>Actinopterygii</taxon>
        <taxon>Neopterygii</taxon>
        <taxon>Teleostei</taxon>
        <taxon>Neoteleostei</taxon>
        <taxon>Acanthomorphata</taxon>
        <taxon>Carangaria</taxon>
        <taxon>Pleuronectiformes</taxon>
        <taxon>Pleuronectoidei</taxon>
        <taxon>Soleidae</taxon>
        <taxon>Solea</taxon>
    </lineage>
</organism>
<keyword evidence="17" id="KW-0472">Membrane</keyword>
<evidence type="ECO:0000256" key="14">
    <source>
        <dbReference type="ARBA" id="ARBA00023128"/>
    </source>
</evidence>
<evidence type="ECO:0000256" key="4">
    <source>
        <dbReference type="ARBA" id="ARBA00008312"/>
    </source>
</evidence>
<name>A0AAV6PRP1_SOLSE</name>
<dbReference type="PANTHER" id="PTHR48467:SF1">
    <property type="entry name" value="GLUTAMATE SYNTHASE 1 [NADH], CHLOROPLASTIC-LIKE"/>
    <property type="match status" value="1"/>
</dbReference>
<dbReference type="GO" id="GO:0005739">
    <property type="term" value="C:mitochondrion"/>
    <property type="evidence" value="ECO:0007669"/>
    <property type="project" value="UniProtKB-SubCell"/>
</dbReference>
<evidence type="ECO:0000256" key="16">
    <source>
        <dbReference type="ARBA" id="ARBA00048933"/>
    </source>
</evidence>
<proteinExistence type="inferred from homology"/>
<comment type="pathway">
    <text evidence="3">Steroid metabolism; cholesterol metabolism.</text>
</comment>
<evidence type="ECO:0000256" key="6">
    <source>
        <dbReference type="ARBA" id="ARBA00016287"/>
    </source>
</evidence>
<evidence type="ECO:0000313" key="19">
    <source>
        <dbReference type="EMBL" id="KAG7474010.1"/>
    </source>
</evidence>
<dbReference type="CDD" id="cd00099">
    <property type="entry name" value="IgV"/>
    <property type="match status" value="1"/>
</dbReference>
<protein>
    <recommendedName>
        <fullName evidence="6">NADPH:adrenodoxin oxidoreductase, mitochondrial</fullName>
        <ecNumber evidence="5">1.18.1.6</ecNumber>
    </recommendedName>
    <alternativeName>
        <fullName evidence="15">Ferredoxin--NADP(+) reductase</fullName>
    </alternativeName>
</protein>
<evidence type="ECO:0000256" key="2">
    <source>
        <dbReference type="ARBA" id="ARBA00004173"/>
    </source>
</evidence>
<keyword evidence="20" id="KW-1185">Reference proteome</keyword>
<keyword evidence="7" id="KW-0813">Transport</keyword>
<evidence type="ECO:0000256" key="5">
    <source>
        <dbReference type="ARBA" id="ARBA00013219"/>
    </source>
</evidence>
<comment type="similarity">
    <text evidence="4">Belongs to the ferredoxin--NADP reductase type 1 family.</text>
</comment>
<dbReference type="Pfam" id="PF07992">
    <property type="entry name" value="Pyr_redox_2"/>
    <property type="match status" value="1"/>
</dbReference>
<dbReference type="InterPro" id="IPR023753">
    <property type="entry name" value="FAD/NAD-binding_dom"/>
</dbReference>
<keyword evidence="12" id="KW-0249">Electron transport</keyword>
<keyword evidence="8" id="KW-0285">Flavoprotein</keyword>
<keyword evidence="9" id="KW-0274">FAD</keyword>
<comment type="caution">
    <text evidence="19">The sequence shown here is derived from an EMBL/GenBank/DDBJ whole genome shotgun (WGS) entry which is preliminary data.</text>
</comment>
<dbReference type="EMBL" id="JAGKHQ010000023">
    <property type="protein sequence ID" value="KAG7474010.1"/>
    <property type="molecule type" value="Genomic_DNA"/>
</dbReference>
<keyword evidence="17" id="KW-1133">Transmembrane helix</keyword>
<accession>A0AAV6PRP1</accession>
<evidence type="ECO:0000256" key="17">
    <source>
        <dbReference type="SAM" id="Phobius"/>
    </source>
</evidence>
<feature type="domain" description="FAD/NAD(P)-binding" evidence="18">
    <location>
        <begin position="300"/>
        <end position="456"/>
    </location>
</feature>
<sequence>MLYNWTVSQSPSSLSFMRVNSSVEITCSTSLSDPEGLYLYGRFHGDKSIVYLSLHDGQVVKTTPATEFTGRIHVTPEQQMEAGTGFTLHLSGLELSDTDFYYCSWTHFVSQTGRLENQPSNGTVIIITEHDPHLHCRDQIWDLTSICLSAAAFTGVLLLIIVALILQCRTFKKNFRPARAEKPLRPRSPPHVCPQHRTLCSPYMVTSTNALDFRGILLTDFHRSKQRQKTQLVTKQHDKQYSGFNFSVFQSSFVLSHKGKTMSGYKLLFSKVKLCKWTRPLNAGVVRRGVATTPSSYSPRVCVVGSGPGGFYTAQHLVKARQDIEVDIYERLPVPFGLVRFGVAPDHPEVKNVINTFTQTANHARCRFYGNVNVGKDVSVEELRRAYHAVILSYGAEGNRSMGVPGEDLPGVYSAKDFVGWYNGLPRCRELSPDLSCETAVILGQGNVALDVARVLLSPLDILKKTDITQPTLEALAESQVRRVLIIGRRGPTQIACTIKELREMVNLPGTKPEMVAADFEGLSEALKDVPRPRKRLTELLLKTAVDVPGEKEQERRSKASRTWGFRFFRSPVEVLADTEGGRTAGIRLAVNRLEGSGDGARAVLTGEVEDVSCGLVISSIGYKSIPIDSSVPFDSHKAIVPNTMGRVQQTTGLYCSGWLKTGPTGVIATTMNNSFDTARSLVEDMDSGTLDVSAARPGSQSICALLEERGVKPVTFSDWEKINSVETRRGEAVGKPREKLLSVEEMLQVARA</sequence>
<evidence type="ECO:0000259" key="18">
    <source>
        <dbReference type="Pfam" id="PF07992"/>
    </source>
</evidence>
<evidence type="ECO:0000256" key="11">
    <source>
        <dbReference type="ARBA" id="ARBA00022946"/>
    </source>
</evidence>
<comment type="subcellular location">
    <subcellularLocation>
        <location evidence="2">Mitochondrion</location>
    </subcellularLocation>
</comment>
<evidence type="ECO:0000256" key="10">
    <source>
        <dbReference type="ARBA" id="ARBA00022857"/>
    </source>
</evidence>
<evidence type="ECO:0000256" key="13">
    <source>
        <dbReference type="ARBA" id="ARBA00023002"/>
    </source>
</evidence>
<keyword evidence="14" id="KW-0496">Mitochondrion</keyword>
<keyword evidence="13" id="KW-0560">Oxidoreductase</keyword>
<dbReference type="Proteomes" id="UP000693946">
    <property type="component" value="Unassembled WGS sequence"/>
</dbReference>
<evidence type="ECO:0000256" key="8">
    <source>
        <dbReference type="ARBA" id="ARBA00022630"/>
    </source>
</evidence>
<evidence type="ECO:0000256" key="12">
    <source>
        <dbReference type="ARBA" id="ARBA00022982"/>
    </source>
</evidence>
<evidence type="ECO:0000256" key="15">
    <source>
        <dbReference type="ARBA" id="ARBA00030202"/>
    </source>
</evidence>
<dbReference type="AlphaFoldDB" id="A0AAV6PRP1"/>
<keyword evidence="10" id="KW-0521">NADP</keyword>
<evidence type="ECO:0000256" key="1">
    <source>
        <dbReference type="ARBA" id="ARBA00001974"/>
    </source>
</evidence>
<comment type="catalytic activity">
    <reaction evidence="16">
        <text>2 reduced [adrenodoxin] + NADP(+) + H(+) = 2 oxidized [adrenodoxin] + NADPH</text>
        <dbReference type="Rhea" id="RHEA:42312"/>
        <dbReference type="Rhea" id="RHEA-COMP:9998"/>
        <dbReference type="Rhea" id="RHEA-COMP:9999"/>
        <dbReference type="ChEBI" id="CHEBI:15378"/>
        <dbReference type="ChEBI" id="CHEBI:33737"/>
        <dbReference type="ChEBI" id="CHEBI:33738"/>
        <dbReference type="ChEBI" id="CHEBI:57783"/>
        <dbReference type="ChEBI" id="CHEBI:58349"/>
        <dbReference type="EC" id="1.18.1.6"/>
    </reaction>
</comment>
<dbReference type="GO" id="GO:0016491">
    <property type="term" value="F:oxidoreductase activity"/>
    <property type="evidence" value="ECO:0007669"/>
    <property type="project" value="UniProtKB-KW"/>
</dbReference>
<evidence type="ECO:0000313" key="20">
    <source>
        <dbReference type="Proteomes" id="UP000693946"/>
    </source>
</evidence>
<comment type="cofactor">
    <cofactor evidence="1">
        <name>FAD</name>
        <dbReference type="ChEBI" id="CHEBI:57692"/>
    </cofactor>
</comment>
<keyword evidence="11" id="KW-0809">Transit peptide</keyword>
<evidence type="ECO:0000256" key="3">
    <source>
        <dbReference type="ARBA" id="ARBA00004731"/>
    </source>
</evidence>
<keyword evidence="17" id="KW-0812">Transmembrane</keyword>
<evidence type="ECO:0000256" key="9">
    <source>
        <dbReference type="ARBA" id="ARBA00022827"/>
    </source>
</evidence>
<dbReference type="InterPro" id="IPR055275">
    <property type="entry name" value="Ferredox_Rdtase"/>
</dbReference>
<evidence type="ECO:0000256" key="7">
    <source>
        <dbReference type="ARBA" id="ARBA00022448"/>
    </source>
</evidence>
<feature type="transmembrane region" description="Helical" evidence="17">
    <location>
        <begin position="143"/>
        <end position="166"/>
    </location>
</feature>
<dbReference type="FunFam" id="3.50.50.60:FF:000036">
    <property type="entry name" value="NADPH:adrenodoxin oxidoreductase, mitochondrial"/>
    <property type="match status" value="1"/>
</dbReference>
<dbReference type="PANTHER" id="PTHR48467">
    <property type="entry name" value="GLUTAMATE SYNTHASE 1 [NADH], CHLOROPLASTIC-LIKE"/>
    <property type="match status" value="1"/>
</dbReference>
<reference evidence="19 20" key="1">
    <citation type="journal article" date="2021" name="Sci. Rep.">
        <title>Chromosome anchoring in Senegalese sole (Solea senegalensis) reveals sex-associated markers and genome rearrangements in flatfish.</title>
        <authorList>
            <person name="Guerrero-Cozar I."/>
            <person name="Gomez-Garrido J."/>
            <person name="Berbel C."/>
            <person name="Martinez-Blanch J.F."/>
            <person name="Alioto T."/>
            <person name="Claros M.G."/>
            <person name="Gagnaire P.A."/>
            <person name="Manchado M."/>
        </authorList>
    </citation>
    <scope>NUCLEOTIDE SEQUENCE [LARGE SCALE GENOMIC DNA]</scope>
    <source>
        <strain evidence="19">Sse05_10M</strain>
    </source>
</reference>